<name>A0A5P2G2S9_9BACT</name>
<dbReference type="SUPFAM" id="SSF88659">
    <property type="entry name" value="Sigma3 and sigma4 domains of RNA polymerase sigma factors"/>
    <property type="match status" value="1"/>
</dbReference>
<dbReference type="OrthoDB" id="659361at2"/>
<dbReference type="KEGG" id="arac:E0W69_005330"/>
<keyword evidence="3" id="KW-0731">Sigma factor</keyword>
<dbReference type="InterPro" id="IPR013324">
    <property type="entry name" value="RNA_pol_sigma_r3/r4-like"/>
</dbReference>
<dbReference type="Gene3D" id="1.10.10.10">
    <property type="entry name" value="Winged helix-like DNA-binding domain superfamily/Winged helix DNA-binding domain"/>
    <property type="match status" value="1"/>
</dbReference>
<keyword evidence="8" id="KW-1185">Reference proteome</keyword>
<dbReference type="GO" id="GO:0016987">
    <property type="term" value="F:sigma factor activity"/>
    <property type="evidence" value="ECO:0007669"/>
    <property type="project" value="UniProtKB-KW"/>
</dbReference>
<keyword evidence="2" id="KW-0805">Transcription regulation</keyword>
<organism evidence="7 8">
    <name type="scientific">Rhizosphaericola mali</name>
    <dbReference type="NCBI Taxonomy" id="2545455"/>
    <lineage>
        <taxon>Bacteria</taxon>
        <taxon>Pseudomonadati</taxon>
        <taxon>Bacteroidota</taxon>
        <taxon>Chitinophagia</taxon>
        <taxon>Chitinophagales</taxon>
        <taxon>Chitinophagaceae</taxon>
        <taxon>Rhizosphaericola</taxon>
    </lineage>
</organism>
<dbReference type="InterPro" id="IPR014284">
    <property type="entry name" value="RNA_pol_sigma-70_dom"/>
</dbReference>
<dbReference type="Pfam" id="PF04542">
    <property type="entry name" value="Sigma70_r2"/>
    <property type="match status" value="1"/>
</dbReference>
<evidence type="ECO:0000256" key="4">
    <source>
        <dbReference type="ARBA" id="ARBA00023163"/>
    </source>
</evidence>
<accession>A0A5P2G2S9</accession>
<dbReference type="InterPro" id="IPR013325">
    <property type="entry name" value="RNA_pol_sigma_r2"/>
</dbReference>
<evidence type="ECO:0000256" key="3">
    <source>
        <dbReference type="ARBA" id="ARBA00023082"/>
    </source>
</evidence>
<keyword evidence="4" id="KW-0804">Transcription</keyword>
<feature type="domain" description="RNA polymerase sigma factor 70 region 4 type 2" evidence="6">
    <location>
        <begin position="125"/>
        <end position="173"/>
    </location>
</feature>
<sequence length="183" mass="21722">MFLIDQLKYDIAINRSEKAFRTLFMKFHGSLLRFCSIYINDKSLSEEIISDVMLNLWLKNEQLMEVIDLKVYLFKSVKNRALNYLTKVRKYTHWDIDNIPISHNVDNYSPEFISIEKEFHKKIISHIESLPPQCQLVFKLIREYGLPYKQVADILGLSEKTVDRHLQIAMQKLSEVLKNKIQK</sequence>
<dbReference type="SUPFAM" id="SSF88946">
    <property type="entry name" value="Sigma2 domain of RNA polymerase sigma factors"/>
    <property type="match status" value="1"/>
</dbReference>
<dbReference type="PANTHER" id="PTHR43133:SF46">
    <property type="entry name" value="RNA POLYMERASE SIGMA-70 FACTOR ECF SUBFAMILY"/>
    <property type="match status" value="1"/>
</dbReference>
<dbReference type="GO" id="GO:0006352">
    <property type="term" value="P:DNA-templated transcription initiation"/>
    <property type="evidence" value="ECO:0007669"/>
    <property type="project" value="InterPro"/>
</dbReference>
<evidence type="ECO:0000313" key="8">
    <source>
        <dbReference type="Proteomes" id="UP000292424"/>
    </source>
</evidence>
<dbReference type="InterPro" id="IPR007627">
    <property type="entry name" value="RNA_pol_sigma70_r2"/>
</dbReference>
<dbReference type="GO" id="GO:0003677">
    <property type="term" value="F:DNA binding"/>
    <property type="evidence" value="ECO:0007669"/>
    <property type="project" value="InterPro"/>
</dbReference>
<evidence type="ECO:0000313" key="7">
    <source>
        <dbReference type="EMBL" id="QES88110.1"/>
    </source>
</evidence>
<evidence type="ECO:0000256" key="2">
    <source>
        <dbReference type="ARBA" id="ARBA00023015"/>
    </source>
</evidence>
<reference evidence="7 8" key="1">
    <citation type="submission" date="2019-09" db="EMBL/GenBank/DDBJ databases">
        <title>Complete genome sequence of Arachidicoccus sp. B3-10 isolated from apple orchard soil.</title>
        <authorList>
            <person name="Kim H.S."/>
            <person name="Han K.-I."/>
            <person name="Suh M.K."/>
            <person name="Lee K.C."/>
            <person name="Eom M.K."/>
            <person name="Kim J.-S."/>
            <person name="Kang S.W."/>
            <person name="Sin Y."/>
            <person name="Lee J.-S."/>
        </authorList>
    </citation>
    <scope>NUCLEOTIDE SEQUENCE [LARGE SCALE GENOMIC DNA]</scope>
    <source>
        <strain evidence="7 8">B3-10</strain>
    </source>
</reference>
<proteinExistence type="inferred from homology"/>
<dbReference type="PANTHER" id="PTHR43133">
    <property type="entry name" value="RNA POLYMERASE ECF-TYPE SIGMA FACTO"/>
    <property type="match status" value="1"/>
</dbReference>
<dbReference type="InterPro" id="IPR036388">
    <property type="entry name" value="WH-like_DNA-bd_sf"/>
</dbReference>
<evidence type="ECO:0000259" key="6">
    <source>
        <dbReference type="Pfam" id="PF08281"/>
    </source>
</evidence>
<dbReference type="EMBL" id="CP044016">
    <property type="protein sequence ID" value="QES88110.1"/>
    <property type="molecule type" value="Genomic_DNA"/>
</dbReference>
<dbReference type="InterPro" id="IPR013249">
    <property type="entry name" value="RNA_pol_sigma70_r4_t2"/>
</dbReference>
<evidence type="ECO:0000259" key="5">
    <source>
        <dbReference type="Pfam" id="PF04542"/>
    </source>
</evidence>
<evidence type="ECO:0000256" key="1">
    <source>
        <dbReference type="ARBA" id="ARBA00010641"/>
    </source>
</evidence>
<feature type="domain" description="RNA polymerase sigma-70 region 2" evidence="5">
    <location>
        <begin position="23"/>
        <end position="89"/>
    </location>
</feature>
<dbReference type="NCBIfam" id="TIGR02985">
    <property type="entry name" value="Sig70_bacteroi1"/>
    <property type="match status" value="1"/>
</dbReference>
<dbReference type="Proteomes" id="UP000292424">
    <property type="component" value="Chromosome"/>
</dbReference>
<dbReference type="Pfam" id="PF08281">
    <property type="entry name" value="Sigma70_r4_2"/>
    <property type="match status" value="1"/>
</dbReference>
<comment type="similarity">
    <text evidence="1">Belongs to the sigma-70 factor family. ECF subfamily.</text>
</comment>
<dbReference type="InterPro" id="IPR039425">
    <property type="entry name" value="RNA_pol_sigma-70-like"/>
</dbReference>
<gene>
    <name evidence="7" type="ORF">E0W69_005330</name>
</gene>
<protein>
    <submittedName>
        <fullName evidence="7">RNA polymerase sigma-70 factor</fullName>
    </submittedName>
</protein>
<dbReference type="AlphaFoldDB" id="A0A5P2G2S9"/>
<dbReference type="NCBIfam" id="TIGR02937">
    <property type="entry name" value="sigma70-ECF"/>
    <property type="match status" value="1"/>
</dbReference>
<dbReference type="InterPro" id="IPR014327">
    <property type="entry name" value="RNA_pol_sigma70_bacteroid"/>
</dbReference>
<dbReference type="Gene3D" id="1.10.1740.10">
    <property type="match status" value="1"/>
</dbReference>